<dbReference type="RefSeq" id="WP_147580513.1">
    <property type="nucleotide sequence ID" value="NZ_JAOQJR010000010.1"/>
</dbReference>
<feature type="domain" description="CD-NTase associated protein 4-like DNA endonuclease" evidence="1">
    <location>
        <begin position="13"/>
        <end position="219"/>
    </location>
</feature>
<reference evidence="2 3" key="1">
    <citation type="journal article" date="2021" name="ISME Commun">
        <title>Automated analysis of genomic sequences facilitates high-throughput and comprehensive description of bacteria.</title>
        <authorList>
            <person name="Hitch T.C.A."/>
        </authorList>
    </citation>
    <scope>NUCLEOTIDE SEQUENCE [LARGE SCALE GENOMIC DNA]</scope>
    <source>
        <strain evidence="2 3">H4_15</strain>
    </source>
</reference>
<evidence type="ECO:0000259" key="1">
    <source>
        <dbReference type="Pfam" id="PF14130"/>
    </source>
</evidence>
<evidence type="ECO:0000313" key="3">
    <source>
        <dbReference type="Proteomes" id="UP001208364"/>
    </source>
</evidence>
<dbReference type="Proteomes" id="UP001208364">
    <property type="component" value="Unassembled WGS sequence"/>
</dbReference>
<comment type="caution">
    <text evidence="2">The sequence shown here is derived from an EMBL/GenBank/DDBJ whole genome shotgun (WGS) entry which is preliminary data.</text>
</comment>
<name>A0ABT2SVW0_9FIRM</name>
<protein>
    <submittedName>
        <fullName evidence="2">DUF4297 domain-containing protein</fullName>
    </submittedName>
</protein>
<evidence type="ECO:0000313" key="2">
    <source>
        <dbReference type="EMBL" id="MCU6738979.1"/>
    </source>
</evidence>
<organism evidence="2 3">
    <name type="scientific">[Clostridium] ammoniilyticum</name>
    <dbReference type="NCBI Taxonomy" id="2981784"/>
    <lineage>
        <taxon>Bacteria</taxon>
        <taxon>Bacillati</taxon>
        <taxon>Bacillota</taxon>
        <taxon>Erysipelotrichia</taxon>
        <taxon>Erysipelotrichales</taxon>
        <taxon>Coprobacillaceae</taxon>
        <taxon>Faecalibacillus</taxon>
    </lineage>
</organism>
<sequence length="356" mass="42839">MSKVLDTNQREQAGSDSYNRFEYQVHWIVYHIIENFKNEKMCTVFCEYHDDMAEYDKDKNYSFFQIKTKEKNNNWTISEMSKKAKNKKSFLGFIFYNFLTFGSECKSCFFISNIDFDSDVKKWQACIEDKKNIKEEDNELYNKIKFRIKDEYKNDKIDNFDNVFDKFIQNTFVSKSNLQLDTYESQTKGEFFDNITKNISMITAQAIYNQLVEDVRKKSKEKVYPPISFRKLIDKKGIDISRIKNQIDSKIIKQNDIGGFYFFLIDKGISNEDVNRILDEKNQHDLKWQNMSMLKYQQIILALKEVIDNNFERGIDQVYESCVKKLNDNKYEYKIQIDNLRKLVEVLYYEYEYSKR</sequence>
<gene>
    <name evidence="2" type="ORF">OCV55_09900</name>
</gene>
<dbReference type="EMBL" id="JAOQJR010000010">
    <property type="protein sequence ID" value="MCU6738979.1"/>
    <property type="molecule type" value="Genomic_DNA"/>
</dbReference>
<dbReference type="InterPro" id="IPR025382">
    <property type="entry name" value="Cap4-like_endonuclease_dom"/>
</dbReference>
<dbReference type="Pfam" id="PF14130">
    <property type="entry name" value="Cap4_nuclease"/>
    <property type="match status" value="1"/>
</dbReference>
<proteinExistence type="predicted"/>
<accession>A0ABT2SVW0</accession>
<keyword evidence="3" id="KW-1185">Reference proteome</keyword>